<gene>
    <name evidence="2" type="ORF">GCM10008957_08900</name>
</gene>
<dbReference type="PANTHER" id="PTHR39175:SF1">
    <property type="entry name" value="FAMILY PROTEIN, PUTATIVE (AFU_ORTHOLOGUE AFUA_3G15060)-RELATED"/>
    <property type="match status" value="1"/>
</dbReference>
<organism evidence="2 3">
    <name type="scientific">Deinococcus ruber</name>
    <dbReference type="NCBI Taxonomy" id="1848197"/>
    <lineage>
        <taxon>Bacteria</taxon>
        <taxon>Thermotogati</taxon>
        <taxon>Deinococcota</taxon>
        <taxon>Deinococci</taxon>
        <taxon>Deinococcales</taxon>
        <taxon>Deinococcaceae</taxon>
        <taxon>Deinococcus</taxon>
    </lineage>
</organism>
<dbReference type="Proteomes" id="UP000603865">
    <property type="component" value="Unassembled WGS sequence"/>
</dbReference>
<evidence type="ECO:0000313" key="2">
    <source>
        <dbReference type="EMBL" id="GGQ98724.1"/>
    </source>
</evidence>
<dbReference type="EMBL" id="BMQL01000003">
    <property type="protein sequence ID" value="GGQ98724.1"/>
    <property type="molecule type" value="Genomic_DNA"/>
</dbReference>
<keyword evidence="3" id="KW-1185">Reference proteome</keyword>
<dbReference type="AlphaFoldDB" id="A0A918BYR5"/>
<feature type="domain" description="VOC" evidence="1">
    <location>
        <begin position="5"/>
        <end position="120"/>
    </location>
</feature>
<reference evidence="2" key="1">
    <citation type="journal article" date="2014" name="Int. J. Syst. Evol. Microbiol.">
        <title>Complete genome sequence of Corynebacterium casei LMG S-19264T (=DSM 44701T), isolated from a smear-ripened cheese.</title>
        <authorList>
            <consortium name="US DOE Joint Genome Institute (JGI-PGF)"/>
            <person name="Walter F."/>
            <person name="Albersmeier A."/>
            <person name="Kalinowski J."/>
            <person name="Ruckert C."/>
        </authorList>
    </citation>
    <scope>NUCLEOTIDE SEQUENCE</scope>
    <source>
        <strain evidence="2">JCM 31311</strain>
    </source>
</reference>
<dbReference type="PROSITE" id="PS51819">
    <property type="entry name" value="VOC"/>
    <property type="match status" value="1"/>
</dbReference>
<dbReference type="Gene3D" id="3.10.180.10">
    <property type="entry name" value="2,3-Dihydroxybiphenyl 1,2-Dioxygenase, domain 1"/>
    <property type="match status" value="1"/>
</dbReference>
<evidence type="ECO:0000259" key="1">
    <source>
        <dbReference type="PROSITE" id="PS51819"/>
    </source>
</evidence>
<name>A0A918BYR5_9DEIO</name>
<protein>
    <submittedName>
        <fullName evidence="2">Glyoxalase</fullName>
    </submittedName>
</protein>
<dbReference type="InterPro" id="IPR037523">
    <property type="entry name" value="VOC_core"/>
</dbReference>
<dbReference type="SUPFAM" id="SSF54593">
    <property type="entry name" value="Glyoxalase/Bleomycin resistance protein/Dihydroxybiphenyl dioxygenase"/>
    <property type="match status" value="1"/>
</dbReference>
<dbReference type="RefSeq" id="WP_189088304.1">
    <property type="nucleotide sequence ID" value="NZ_BMQL01000003.1"/>
</dbReference>
<reference evidence="2" key="2">
    <citation type="submission" date="2020-09" db="EMBL/GenBank/DDBJ databases">
        <authorList>
            <person name="Sun Q."/>
            <person name="Ohkuma M."/>
        </authorList>
    </citation>
    <scope>NUCLEOTIDE SEQUENCE</scope>
    <source>
        <strain evidence="2">JCM 31311</strain>
    </source>
</reference>
<sequence length="129" mass="14485">MLISGLDHVQIEAPAGHEEQARRYYTGFLELPELHKPEALQKNGGVWFALPDGRQLHTGVVAAFVPRTKGHPCLRCTDLDALLRRAAEFQVPAEEDFQLVPLRRAYLSDPFGNRLEVVQGQHESVVFSI</sequence>
<proteinExistence type="predicted"/>
<dbReference type="InterPro" id="IPR029068">
    <property type="entry name" value="Glyas_Bleomycin-R_OHBP_Dase"/>
</dbReference>
<comment type="caution">
    <text evidence="2">The sequence shown here is derived from an EMBL/GenBank/DDBJ whole genome shotgun (WGS) entry which is preliminary data.</text>
</comment>
<dbReference type="PANTHER" id="PTHR39175">
    <property type="entry name" value="FAMILY PROTEIN, PUTATIVE (AFU_ORTHOLOGUE AFUA_3G15060)-RELATED"/>
    <property type="match status" value="1"/>
</dbReference>
<accession>A0A918BYR5</accession>
<evidence type="ECO:0000313" key="3">
    <source>
        <dbReference type="Proteomes" id="UP000603865"/>
    </source>
</evidence>